<feature type="domain" description="Major facilitator superfamily (MFS) profile" evidence="7">
    <location>
        <begin position="10"/>
        <end position="166"/>
    </location>
</feature>
<dbReference type="GO" id="GO:0022857">
    <property type="term" value="F:transmembrane transporter activity"/>
    <property type="evidence" value="ECO:0007669"/>
    <property type="project" value="InterPro"/>
</dbReference>
<dbReference type="RefSeq" id="WP_268874200.1">
    <property type="nucleotide sequence ID" value="NZ_BDJL01000028.1"/>
</dbReference>
<accession>A0A1L8D1E9</accession>
<evidence type="ECO:0000256" key="2">
    <source>
        <dbReference type="ARBA" id="ARBA00022448"/>
    </source>
</evidence>
<reference evidence="9" key="1">
    <citation type="submission" date="2016-12" db="EMBL/GenBank/DDBJ databases">
        <title>Draft Genome Sequences od Carboxydothermus pertinax and islandicus, Hydrogenogenic Carboxydotrophic Bacteria.</title>
        <authorList>
            <person name="Fukuyama Y."/>
            <person name="Ohmae K."/>
            <person name="Yoneda Y."/>
            <person name="Yoshida T."/>
            <person name="Sako Y."/>
        </authorList>
    </citation>
    <scope>NUCLEOTIDE SEQUENCE [LARGE SCALE GENOMIC DNA]</scope>
    <source>
        <strain evidence="9">SET</strain>
    </source>
</reference>
<dbReference type="InterPro" id="IPR020846">
    <property type="entry name" value="MFS_dom"/>
</dbReference>
<evidence type="ECO:0000259" key="7">
    <source>
        <dbReference type="PROSITE" id="PS50850"/>
    </source>
</evidence>
<dbReference type="PANTHER" id="PTHR23501">
    <property type="entry name" value="MAJOR FACILITATOR SUPERFAMILY"/>
    <property type="match status" value="1"/>
</dbReference>
<gene>
    <name evidence="8" type="ORF">ciss_08960</name>
</gene>
<keyword evidence="5 6" id="KW-0472">Membrane</keyword>
<comment type="subcellular location">
    <subcellularLocation>
        <location evidence="1">Cell membrane</location>
        <topology evidence="1">Multi-pass membrane protein</topology>
    </subcellularLocation>
</comment>
<evidence type="ECO:0000256" key="6">
    <source>
        <dbReference type="SAM" id="Phobius"/>
    </source>
</evidence>
<dbReference type="Gene3D" id="1.20.1720.10">
    <property type="entry name" value="Multidrug resistance protein D"/>
    <property type="match status" value="1"/>
</dbReference>
<feature type="transmembrane region" description="Helical" evidence="6">
    <location>
        <begin position="44"/>
        <end position="62"/>
    </location>
</feature>
<evidence type="ECO:0000313" key="9">
    <source>
        <dbReference type="Proteomes" id="UP000187338"/>
    </source>
</evidence>
<organism evidence="8 9">
    <name type="scientific">Carboxydothermus islandicus</name>
    <dbReference type="NCBI Taxonomy" id="661089"/>
    <lineage>
        <taxon>Bacteria</taxon>
        <taxon>Bacillati</taxon>
        <taxon>Bacillota</taxon>
        <taxon>Clostridia</taxon>
        <taxon>Thermoanaerobacterales</taxon>
        <taxon>Thermoanaerobacteraceae</taxon>
        <taxon>Carboxydothermus</taxon>
    </lineage>
</organism>
<keyword evidence="4 6" id="KW-1133">Transmembrane helix</keyword>
<sequence length="166" mass="17999">MDQNSRRNILLVGLILGMFFSALDQTVVGTAMPRIIGELGGLDILSWVTTAYMLTSTTFVPIAGKLADIYGRRIMYVSGLGLFMLGSALCGTSENMTQLIIYRGLQGIGGGILMPMAMTIVGDVFWVAMFIILFGIFISFFMENIKVEKQPGGIISKEKPVESGAK</sequence>
<dbReference type="PANTHER" id="PTHR23501:SF197">
    <property type="entry name" value="COMD"/>
    <property type="match status" value="1"/>
</dbReference>
<keyword evidence="3 6" id="KW-0812">Transmembrane</keyword>
<feature type="transmembrane region" description="Helical" evidence="6">
    <location>
        <begin position="74"/>
        <end position="92"/>
    </location>
</feature>
<evidence type="ECO:0000313" key="8">
    <source>
        <dbReference type="EMBL" id="GAV24963.1"/>
    </source>
</evidence>
<protein>
    <submittedName>
        <fullName evidence="8">MFS transporter</fullName>
    </submittedName>
</protein>
<dbReference type="SUPFAM" id="SSF103473">
    <property type="entry name" value="MFS general substrate transporter"/>
    <property type="match status" value="1"/>
</dbReference>
<dbReference type="InterPro" id="IPR036259">
    <property type="entry name" value="MFS_trans_sf"/>
</dbReference>
<dbReference type="PROSITE" id="PS00216">
    <property type="entry name" value="SUGAR_TRANSPORT_1"/>
    <property type="match status" value="1"/>
</dbReference>
<dbReference type="GO" id="GO:0005886">
    <property type="term" value="C:plasma membrane"/>
    <property type="evidence" value="ECO:0007669"/>
    <property type="project" value="UniProtKB-SubCell"/>
</dbReference>
<dbReference type="InterPro" id="IPR005829">
    <property type="entry name" value="Sugar_transporter_CS"/>
</dbReference>
<name>A0A1L8D1E9_9THEO</name>
<dbReference type="STRING" id="661089.ciss_08960"/>
<dbReference type="AlphaFoldDB" id="A0A1L8D1E9"/>
<dbReference type="Pfam" id="PF07690">
    <property type="entry name" value="MFS_1"/>
    <property type="match status" value="1"/>
</dbReference>
<comment type="caution">
    <text evidence="8">The sequence shown here is derived from an EMBL/GenBank/DDBJ whole genome shotgun (WGS) entry which is preliminary data.</text>
</comment>
<dbReference type="EMBL" id="BDJL01000028">
    <property type="protein sequence ID" value="GAV24963.1"/>
    <property type="molecule type" value="Genomic_DNA"/>
</dbReference>
<keyword evidence="2" id="KW-0813">Transport</keyword>
<dbReference type="PROSITE" id="PS50850">
    <property type="entry name" value="MFS"/>
    <property type="match status" value="1"/>
</dbReference>
<feature type="transmembrane region" description="Helical" evidence="6">
    <location>
        <begin position="9"/>
        <end position="32"/>
    </location>
</feature>
<evidence type="ECO:0000256" key="5">
    <source>
        <dbReference type="ARBA" id="ARBA00023136"/>
    </source>
</evidence>
<keyword evidence="9" id="KW-1185">Reference proteome</keyword>
<feature type="transmembrane region" description="Helical" evidence="6">
    <location>
        <begin position="112"/>
        <end position="141"/>
    </location>
</feature>
<proteinExistence type="predicted"/>
<dbReference type="Proteomes" id="UP000187338">
    <property type="component" value="Unassembled WGS sequence"/>
</dbReference>
<evidence type="ECO:0000256" key="1">
    <source>
        <dbReference type="ARBA" id="ARBA00004651"/>
    </source>
</evidence>
<evidence type="ECO:0000256" key="4">
    <source>
        <dbReference type="ARBA" id="ARBA00022989"/>
    </source>
</evidence>
<evidence type="ECO:0000256" key="3">
    <source>
        <dbReference type="ARBA" id="ARBA00022692"/>
    </source>
</evidence>
<dbReference type="InterPro" id="IPR011701">
    <property type="entry name" value="MFS"/>
</dbReference>